<keyword evidence="3 6" id="KW-0521">NADP</keyword>
<feature type="binding site" evidence="6">
    <location>
        <begin position="187"/>
        <end position="192"/>
    </location>
    <ligand>
        <name>NAD(+)</name>
        <dbReference type="ChEBI" id="CHEBI:57540"/>
    </ligand>
</feature>
<reference evidence="7" key="1">
    <citation type="submission" date="2021-12" db="EMBL/GenBank/DDBJ databases">
        <authorList>
            <person name="Rodrigo-Torres L."/>
            <person name="Arahal R. D."/>
            <person name="Lucena T."/>
        </authorList>
    </citation>
    <scope>NUCLEOTIDE SEQUENCE</scope>
    <source>
        <strain evidence="7">CECT 8267</strain>
    </source>
</reference>
<comment type="subcellular location">
    <subcellularLocation>
        <location evidence="6">Cytoplasm</location>
    </subcellularLocation>
</comment>
<accession>A0ABM9AHH7</accession>
<feature type="binding site" evidence="6">
    <location>
        <begin position="146"/>
        <end position="147"/>
    </location>
    <ligand>
        <name>NAD(+)</name>
        <dbReference type="ChEBI" id="CHEBI:57540"/>
    </ligand>
</feature>
<dbReference type="RefSeq" id="WP_237445189.1">
    <property type="nucleotide sequence ID" value="NZ_CAKLPX010000003.1"/>
</dbReference>
<evidence type="ECO:0000256" key="4">
    <source>
        <dbReference type="ARBA" id="ARBA00023027"/>
    </source>
</evidence>
<evidence type="ECO:0000313" key="8">
    <source>
        <dbReference type="Proteomes" id="UP000838100"/>
    </source>
</evidence>
<comment type="caution">
    <text evidence="6">Lacks conserved residue(s) required for the propagation of feature annotation.</text>
</comment>
<dbReference type="InterPro" id="IPR017438">
    <property type="entry name" value="ATP-NAD_kinase_N"/>
</dbReference>
<organism evidence="7 8">
    <name type="scientific">Sinobacterium norvegicum</name>
    <dbReference type="NCBI Taxonomy" id="1641715"/>
    <lineage>
        <taxon>Bacteria</taxon>
        <taxon>Pseudomonadati</taxon>
        <taxon>Pseudomonadota</taxon>
        <taxon>Gammaproteobacteria</taxon>
        <taxon>Cellvibrionales</taxon>
        <taxon>Spongiibacteraceae</taxon>
        <taxon>Sinobacterium</taxon>
    </lineage>
</organism>
<sequence>MKPFETVGIIGRLGSELVLHSVSVLQQLLLSRQLKVLVDDEISQHLDHSAMQVASRKQIGEQCDLVVVIGGDGSLLGVARAMARHDIPILGINRGKLGFLTDIHPDEIEEKVGEVLDGHYQVEQRFLLAVNVYRGGDLIASGSALNDVVINSGRSARMINFDLYMGDAYVYSQDSDGLIVSTPTGSTAYALSGGGPIMHPGLDAIAIVPMFPHTLSARPTVVNGNTEIKVVIGDCHPYISCDGQVHLNTAPGDEVKISKKSEQLTLLHPQDHDFYAACRDKLGWSERLSD</sequence>
<comment type="caution">
    <text evidence="7">The sequence shown here is derived from an EMBL/GenBank/DDBJ whole genome shotgun (WGS) entry which is preliminary data.</text>
</comment>
<evidence type="ECO:0000313" key="7">
    <source>
        <dbReference type="EMBL" id="CAH0992505.1"/>
    </source>
</evidence>
<dbReference type="PANTHER" id="PTHR20275:SF0">
    <property type="entry name" value="NAD KINASE"/>
    <property type="match status" value="1"/>
</dbReference>
<dbReference type="InterPro" id="IPR017437">
    <property type="entry name" value="ATP-NAD_kinase_PpnK-typ_C"/>
</dbReference>
<keyword evidence="2 6" id="KW-0418">Kinase</keyword>
<feature type="binding site" evidence="6">
    <location>
        <begin position="72"/>
        <end position="73"/>
    </location>
    <ligand>
        <name>NAD(+)</name>
        <dbReference type="ChEBI" id="CHEBI:57540"/>
    </ligand>
</feature>
<dbReference type="EC" id="2.7.1.23" evidence="6"/>
<dbReference type="GO" id="GO:0003951">
    <property type="term" value="F:NAD+ kinase activity"/>
    <property type="evidence" value="ECO:0007669"/>
    <property type="project" value="UniProtKB-EC"/>
</dbReference>
<evidence type="ECO:0000256" key="2">
    <source>
        <dbReference type="ARBA" id="ARBA00022777"/>
    </source>
</evidence>
<dbReference type="Gene3D" id="2.60.200.30">
    <property type="entry name" value="Probable inorganic polyphosphate/atp-NAD kinase, domain 2"/>
    <property type="match status" value="1"/>
</dbReference>
<keyword evidence="6" id="KW-0547">Nucleotide-binding</keyword>
<name>A0ABM9AHH7_9GAMM</name>
<dbReference type="HAMAP" id="MF_00361">
    <property type="entry name" value="NAD_kinase"/>
    <property type="match status" value="1"/>
</dbReference>
<dbReference type="PANTHER" id="PTHR20275">
    <property type="entry name" value="NAD KINASE"/>
    <property type="match status" value="1"/>
</dbReference>
<keyword evidence="8" id="KW-1185">Reference proteome</keyword>
<dbReference type="InterPro" id="IPR016064">
    <property type="entry name" value="NAD/diacylglycerol_kinase_sf"/>
</dbReference>
<evidence type="ECO:0000256" key="1">
    <source>
        <dbReference type="ARBA" id="ARBA00022679"/>
    </source>
</evidence>
<dbReference type="EMBL" id="CAKLPX010000003">
    <property type="protein sequence ID" value="CAH0992505.1"/>
    <property type="molecule type" value="Genomic_DNA"/>
</dbReference>
<dbReference type="NCBIfam" id="NF002306">
    <property type="entry name" value="PRK01231.1"/>
    <property type="match status" value="1"/>
</dbReference>
<dbReference type="InterPro" id="IPR002504">
    <property type="entry name" value="NADK"/>
</dbReference>
<comment type="catalytic activity">
    <reaction evidence="5 6">
        <text>NAD(+) + ATP = ADP + NADP(+) + H(+)</text>
        <dbReference type="Rhea" id="RHEA:18629"/>
        <dbReference type="ChEBI" id="CHEBI:15378"/>
        <dbReference type="ChEBI" id="CHEBI:30616"/>
        <dbReference type="ChEBI" id="CHEBI:57540"/>
        <dbReference type="ChEBI" id="CHEBI:58349"/>
        <dbReference type="ChEBI" id="CHEBI:456216"/>
        <dbReference type="EC" id="2.7.1.23"/>
    </reaction>
</comment>
<proteinExistence type="inferred from homology"/>
<keyword evidence="1 6" id="KW-0808">Transferase</keyword>
<evidence type="ECO:0000256" key="6">
    <source>
        <dbReference type="HAMAP-Rule" id="MF_00361"/>
    </source>
</evidence>
<keyword evidence="6" id="KW-0067">ATP-binding</keyword>
<feature type="binding site" evidence="6">
    <location>
        <position position="244"/>
    </location>
    <ligand>
        <name>NAD(+)</name>
        <dbReference type="ChEBI" id="CHEBI:57540"/>
    </ligand>
</feature>
<comment type="function">
    <text evidence="6">Involved in the regulation of the intracellular balance of NAD and NADP, and is a key enzyme in the biosynthesis of NADP. Catalyzes specifically the phosphorylation on 2'-hydroxyl of the adenosine moiety of NAD to yield NADP.</text>
</comment>
<comment type="cofactor">
    <cofactor evidence="6">
        <name>a divalent metal cation</name>
        <dbReference type="ChEBI" id="CHEBI:60240"/>
    </cofactor>
</comment>
<feature type="binding site" evidence="6">
    <location>
        <position position="176"/>
    </location>
    <ligand>
        <name>NAD(+)</name>
        <dbReference type="ChEBI" id="CHEBI:57540"/>
    </ligand>
</feature>
<gene>
    <name evidence="6 7" type="primary">nadK</name>
    <name evidence="7" type="ORF">SIN8267_02637</name>
</gene>
<dbReference type="Pfam" id="PF20143">
    <property type="entry name" value="NAD_kinase_C"/>
    <property type="match status" value="1"/>
</dbReference>
<evidence type="ECO:0000256" key="3">
    <source>
        <dbReference type="ARBA" id="ARBA00022857"/>
    </source>
</evidence>
<feature type="binding site" evidence="6">
    <location>
        <position position="157"/>
    </location>
    <ligand>
        <name>NAD(+)</name>
        <dbReference type="ChEBI" id="CHEBI:57540"/>
    </ligand>
</feature>
<keyword evidence="6" id="KW-0963">Cytoplasm</keyword>
<dbReference type="Gene3D" id="3.40.50.10330">
    <property type="entry name" value="Probable inorganic polyphosphate/atp-NAD kinase, domain 1"/>
    <property type="match status" value="1"/>
</dbReference>
<dbReference type="Proteomes" id="UP000838100">
    <property type="component" value="Unassembled WGS sequence"/>
</dbReference>
<feature type="active site" description="Proton acceptor" evidence="6">
    <location>
        <position position="72"/>
    </location>
</feature>
<protein>
    <recommendedName>
        <fullName evidence="6">NAD kinase</fullName>
        <ecNumber evidence="6">2.7.1.23</ecNumber>
    </recommendedName>
    <alternativeName>
        <fullName evidence="6">ATP-dependent NAD kinase</fullName>
    </alternativeName>
</protein>
<comment type="similarity">
    <text evidence="6">Belongs to the NAD kinase family.</text>
</comment>
<dbReference type="SUPFAM" id="SSF111331">
    <property type="entry name" value="NAD kinase/diacylglycerol kinase-like"/>
    <property type="match status" value="1"/>
</dbReference>
<evidence type="ECO:0000256" key="5">
    <source>
        <dbReference type="ARBA" id="ARBA00047925"/>
    </source>
</evidence>
<keyword evidence="4 6" id="KW-0520">NAD</keyword>
<dbReference type="Pfam" id="PF01513">
    <property type="entry name" value="NAD_kinase"/>
    <property type="match status" value="1"/>
</dbReference>